<feature type="binding site" evidence="12">
    <location>
        <begin position="352"/>
        <end position="355"/>
    </location>
    <ligand>
        <name>ATP</name>
        <dbReference type="ChEBI" id="CHEBI:30616"/>
    </ligand>
</feature>
<dbReference type="NCBIfam" id="TIGR00414">
    <property type="entry name" value="serS"/>
    <property type="match status" value="1"/>
</dbReference>
<comment type="pathway">
    <text evidence="2 12">Aminoacyl-tRNA biosynthesis; selenocysteinyl-tRNA(Sec) biosynthesis; L-seryl-tRNA(Sec) from L-serine and tRNA(Sec): step 1/1.</text>
</comment>
<dbReference type="InterPro" id="IPR002314">
    <property type="entry name" value="aa-tRNA-synt_IIb"/>
</dbReference>
<dbReference type="RefSeq" id="WP_185624662.1">
    <property type="nucleotide sequence ID" value="NZ_JABGBW010000009.1"/>
</dbReference>
<comment type="domain">
    <text evidence="12">Consists of two distinct domains, a catalytic core and a N-terminal extension that is involved in tRNA binding.</text>
</comment>
<dbReference type="InterPro" id="IPR042103">
    <property type="entry name" value="SerRS_1_N_sf"/>
</dbReference>
<evidence type="ECO:0000256" key="5">
    <source>
        <dbReference type="ARBA" id="ARBA00022598"/>
    </source>
</evidence>
<sequence>MLDVRRIRENLEEIKVLMGRRGEGEFNPKDLDEVIELDDKRKDILKEVEVLKNKSNVDSKKIPKMMKNGENTDAVKAELKELSDRIKVFDVQLKEVEEKLQYRLLRIPNVPNPDVPQGETDEDNVEIRKWGEIPEFNFEYKAHWDIGTDLDILDFERAGKITGSRFTLYKDKGSRLERALISFFLDYHTENHGYIEVMPPFMANSNSFMGTGQLPKFAEDMFKLEDSDYFLVPTAEVPVTNIYSGEILDFDRLPIKHCAYTPCFRSEAGSAGRDTRGLVRQHQFNKVELVKFAKPEDSYEELEKLTNDAEKMLQLLGLPYRVVKICTGDLGFTAAKKYDLEVWMPSYNRYVEISSCSNFEDFQARRANIRFKRDRNSKTEYVHTLNGSGLAVGRTFAAILENYQQEDGSVIVPEVLRHYMGCDIIKK</sequence>
<dbReference type="PANTHER" id="PTHR43697:SF1">
    <property type="entry name" value="SERINE--TRNA LIGASE"/>
    <property type="match status" value="1"/>
</dbReference>
<evidence type="ECO:0000256" key="11">
    <source>
        <dbReference type="ARBA" id="ARBA00048823"/>
    </source>
</evidence>
<dbReference type="Gene3D" id="1.10.287.40">
    <property type="entry name" value="Serine-tRNA synthetase, tRNA binding domain"/>
    <property type="match status" value="1"/>
</dbReference>
<comment type="catalytic activity">
    <reaction evidence="10 12">
        <text>tRNA(Sec) + L-serine + ATP = L-seryl-tRNA(Sec) + AMP + diphosphate + H(+)</text>
        <dbReference type="Rhea" id="RHEA:42580"/>
        <dbReference type="Rhea" id="RHEA-COMP:9742"/>
        <dbReference type="Rhea" id="RHEA-COMP:10128"/>
        <dbReference type="ChEBI" id="CHEBI:15378"/>
        <dbReference type="ChEBI" id="CHEBI:30616"/>
        <dbReference type="ChEBI" id="CHEBI:33019"/>
        <dbReference type="ChEBI" id="CHEBI:33384"/>
        <dbReference type="ChEBI" id="CHEBI:78442"/>
        <dbReference type="ChEBI" id="CHEBI:78533"/>
        <dbReference type="ChEBI" id="CHEBI:456215"/>
        <dbReference type="EC" id="6.1.1.11"/>
    </reaction>
</comment>
<keyword evidence="4 12" id="KW-0963">Cytoplasm</keyword>
<protein>
    <recommendedName>
        <fullName evidence="12">Serine--tRNA ligase</fullName>
        <ecNumber evidence="12">6.1.1.11</ecNumber>
    </recommendedName>
    <alternativeName>
        <fullName evidence="12">Seryl-tRNA synthetase</fullName>
        <shortName evidence="12">SerRS</shortName>
    </alternativeName>
    <alternativeName>
        <fullName evidence="12">Seryl-tRNA(Ser/Sec) synthetase</fullName>
    </alternativeName>
</protein>
<feature type="binding site" evidence="12">
    <location>
        <position position="388"/>
    </location>
    <ligand>
        <name>L-serine</name>
        <dbReference type="ChEBI" id="CHEBI:33384"/>
    </ligand>
</feature>
<name>A0ABR6TNS3_9FIRM</name>
<dbReference type="EC" id="6.1.1.11" evidence="12"/>
<dbReference type="CDD" id="cd00770">
    <property type="entry name" value="SerRS_core"/>
    <property type="match status" value="1"/>
</dbReference>
<evidence type="ECO:0000259" key="13">
    <source>
        <dbReference type="PROSITE" id="PS50862"/>
    </source>
</evidence>
<feature type="domain" description="Aminoacyl-transfer RNA synthetases class-II family profile" evidence="13">
    <location>
        <begin position="174"/>
        <end position="413"/>
    </location>
</feature>
<evidence type="ECO:0000256" key="7">
    <source>
        <dbReference type="ARBA" id="ARBA00022840"/>
    </source>
</evidence>
<dbReference type="InterPro" id="IPR002317">
    <property type="entry name" value="Ser-tRNA-ligase_type_1"/>
</dbReference>
<gene>
    <name evidence="12 14" type="primary">serS</name>
    <name evidence="14" type="ORF">HLB29_08085</name>
</gene>
<dbReference type="InterPro" id="IPR033729">
    <property type="entry name" value="SerRS_core"/>
</dbReference>
<evidence type="ECO:0000256" key="1">
    <source>
        <dbReference type="ARBA" id="ARBA00004496"/>
    </source>
</evidence>
<accession>A0ABR6TNS3</accession>
<dbReference type="InterPro" id="IPR010978">
    <property type="entry name" value="tRNA-bd_arm"/>
</dbReference>
<dbReference type="Proteomes" id="UP000713904">
    <property type="component" value="Unassembled WGS sequence"/>
</dbReference>
<evidence type="ECO:0000256" key="9">
    <source>
        <dbReference type="ARBA" id="ARBA00023146"/>
    </source>
</evidence>
<evidence type="ECO:0000256" key="10">
    <source>
        <dbReference type="ARBA" id="ARBA00047929"/>
    </source>
</evidence>
<dbReference type="Gene3D" id="3.30.930.10">
    <property type="entry name" value="Bira Bifunctional Protein, Domain 2"/>
    <property type="match status" value="1"/>
</dbReference>
<evidence type="ECO:0000256" key="2">
    <source>
        <dbReference type="ARBA" id="ARBA00005045"/>
    </source>
</evidence>
<keyword evidence="6 12" id="KW-0547">Nucleotide-binding</keyword>
<dbReference type="InterPro" id="IPR006195">
    <property type="entry name" value="aa-tRNA-synth_II"/>
</dbReference>
<comment type="subunit">
    <text evidence="12">Homodimer. The tRNA molecule binds across the dimer.</text>
</comment>
<evidence type="ECO:0000313" key="14">
    <source>
        <dbReference type="EMBL" id="MBC2576641.1"/>
    </source>
</evidence>
<evidence type="ECO:0000256" key="6">
    <source>
        <dbReference type="ARBA" id="ARBA00022741"/>
    </source>
</evidence>
<dbReference type="InterPro" id="IPR045864">
    <property type="entry name" value="aa-tRNA-synth_II/BPL/LPL"/>
</dbReference>
<comment type="function">
    <text evidence="12">Catalyzes the attachment of serine to tRNA(Ser). Is also able to aminoacylate tRNA(Sec) with serine, to form the misacylated tRNA L-seryl-tRNA(Sec), which will be further converted into selenocysteinyl-tRNA(Sec).</text>
</comment>
<reference evidence="14 15" key="1">
    <citation type="submission" date="2020-05" db="EMBL/GenBank/DDBJ databases">
        <title>Draft genome of xy-202 and genomic insight in genome of the genus Peptostreptococcus.</title>
        <authorList>
            <person name="Zhang Z."/>
        </authorList>
    </citation>
    <scope>NUCLEOTIDE SEQUENCE [LARGE SCALE GENOMIC DNA]</scope>
    <source>
        <strain evidence="14 15">DSM 27025</strain>
    </source>
</reference>
<dbReference type="Pfam" id="PF02403">
    <property type="entry name" value="Seryl_tRNA_N"/>
    <property type="match status" value="1"/>
</dbReference>
<comment type="subcellular location">
    <subcellularLocation>
        <location evidence="1 12">Cytoplasm</location>
    </subcellularLocation>
</comment>
<comment type="caution">
    <text evidence="14">The sequence shown here is derived from an EMBL/GenBank/DDBJ whole genome shotgun (WGS) entry which is preliminary data.</text>
</comment>
<feature type="binding site" evidence="12">
    <location>
        <begin position="234"/>
        <end position="236"/>
    </location>
    <ligand>
        <name>L-serine</name>
        <dbReference type="ChEBI" id="CHEBI:33384"/>
    </ligand>
</feature>
<dbReference type="PANTHER" id="PTHR43697">
    <property type="entry name" value="SERYL-TRNA SYNTHETASE"/>
    <property type="match status" value="1"/>
</dbReference>
<proteinExistence type="inferred from homology"/>
<evidence type="ECO:0000256" key="12">
    <source>
        <dbReference type="HAMAP-Rule" id="MF_00176"/>
    </source>
</evidence>
<dbReference type="SUPFAM" id="SSF55681">
    <property type="entry name" value="Class II aaRS and biotin synthetases"/>
    <property type="match status" value="1"/>
</dbReference>
<comment type="catalytic activity">
    <reaction evidence="11 12">
        <text>tRNA(Ser) + L-serine + ATP = L-seryl-tRNA(Ser) + AMP + diphosphate + H(+)</text>
        <dbReference type="Rhea" id="RHEA:12292"/>
        <dbReference type="Rhea" id="RHEA-COMP:9669"/>
        <dbReference type="Rhea" id="RHEA-COMP:9703"/>
        <dbReference type="ChEBI" id="CHEBI:15378"/>
        <dbReference type="ChEBI" id="CHEBI:30616"/>
        <dbReference type="ChEBI" id="CHEBI:33019"/>
        <dbReference type="ChEBI" id="CHEBI:33384"/>
        <dbReference type="ChEBI" id="CHEBI:78442"/>
        <dbReference type="ChEBI" id="CHEBI:78533"/>
        <dbReference type="ChEBI" id="CHEBI:456215"/>
        <dbReference type="EC" id="6.1.1.11"/>
    </reaction>
</comment>
<keyword evidence="5 12" id="KW-0436">Ligase</keyword>
<keyword evidence="9 12" id="KW-0030">Aminoacyl-tRNA synthetase</keyword>
<dbReference type="HAMAP" id="MF_00176">
    <property type="entry name" value="Ser_tRNA_synth_type1"/>
    <property type="match status" value="1"/>
</dbReference>
<evidence type="ECO:0000256" key="3">
    <source>
        <dbReference type="ARBA" id="ARBA00010728"/>
    </source>
</evidence>
<dbReference type="PROSITE" id="PS50862">
    <property type="entry name" value="AA_TRNA_LIGASE_II"/>
    <property type="match status" value="1"/>
</dbReference>
<comment type="caution">
    <text evidence="12">Lacks conserved residue(s) required for the propagation of feature annotation.</text>
</comment>
<evidence type="ECO:0000256" key="4">
    <source>
        <dbReference type="ARBA" id="ARBA00022490"/>
    </source>
</evidence>
<dbReference type="PIRSF" id="PIRSF001529">
    <property type="entry name" value="Ser-tRNA-synth_IIa"/>
    <property type="match status" value="1"/>
</dbReference>
<keyword evidence="15" id="KW-1185">Reference proteome</keyword>
<dbReference type="EMBL" id="JABGBW010000009">
    <property type="protein sequence ID" value="MBC2576641.1"/>
    <property type="molecule type" value="Genomic_DNA"/>
</dbReference>
<comment type="similarity">
    <text evidence="3 12">Belongs to the class-II aminoacyl-tRNA synthetase family. Type-1 seryl-tRNA synthetase subfamily.</text>
</comment>
<dbReference type="GO" id="GO:0004828">
    <property type="term" value="F:serine-tRNA ligase activity"/>
    <property type="evidence" value="ECO:0007669"/>
    <property type="project" value="UniProtKB-EC"/>
</dbReference>
<dbReference type="Pfam" id="PF00587">
    <property type="entry name" value="tRNA-synt_2b"/>
    <property type="match status" value="1"/>
</dbReference>
<dbReference type="InterPro" id="IPR015866">
    <property type="entry name" value="Ser-tRNA-synth_1_N"/>
</dbReference>
<feature type="binding site" evidence="12">
    <location>
        <position position="288"/>
    </location>
    <ligand>
        <name>L-serine</name>
        <dbReference type="ChEBI" id="CHEBI:33384"/>
    </ligand>
</feature>
<dbReference type="PRINTS" id="PR00981">
    <property type="entry name" value="TRNASYNTHSER"/>
</dbReference>
<dbReference type="SUPFAM" id="SSF46589">
    <property type="entry name" value="tRNA-binding arm"/>
    <property type="match status" value="1"/>
</dbReference>
<evidence type="ECO:0000313" key="15">
    <source>
        <dbReference type="Proteomes" id="UP000713904"/>
    </source>
</evidence>
<feature type="binding site" evidence="12">
    <location>
        <begin position="265"/>
        <end position="267"/>
    </location>
    <ligand>
        <name>ATP</name>
        <dbReference type="ChEBI" id="CHEBI:30616"/>
    </ligand>
</feature>
<keyword evidence="7 12" id="KW-0067">ATP-binding</keyword>
<evidence type="ECO:0000256" key="8">
    <source>
        <dbReference type="ARBA" id="ARBA00022917"/>
    </source>
</evidence>
<keyword evidence="8 12" id="KW-0648">Protein biosynthesis</keyword>
<organism evidence="14 15">
    <name type="scientific">Peptostreptococcus canis</name>
    <dbReference type="NCBI Taxonomy" id="1159213"/>
    <lineage>
        <taxon>Bacteria</taxon>
        <taxon>Bacillati</taxon>
        <taxon>Bacillota</taxon>
        <taxon>Clostridia</taxon>
        <taxon>Peptostreptococcales</taxon>
        <taxon>Peptostreptococcaceae</taxon>
        <taxon>Peptostreptococcus</taxon>
    </lineage>
</organism>